<protein>
    <recommendedName>
        <fullName evidence="6 7">Methionine aminopeptidase</fullName>
        <shortName evidence="6">MAP</shortName>
        <shortName evidence="6">MetAP</shortName>
        <ecNumber evidence="6 7">3.4.11.18</ecNumber>
    </recommendedName>
    <alternativeName>
        <fullName evidence="6">Peptidase M</fullName>
    </alternativeName>
</protein>
<evidence type="ECO:0000313" key="9">
    <source>
        <dbReference type="EMBL" id="QIT17700.1"/>
    </source>
</evidence>
<feature type="binding site" evidence="6">
    <location>
        <position position="207"/>
    </location>
    <ligand>
        <name>a divalent metal cation</name>
        <dbReference type="ChEBI" id="CHEBI:60240"/>
        <label>2</label>
        <note>catalytic</note>
    </ligand>
</feature>
<feature type="binding site" evidence="6">
    <location>
        <position position="181"/>
    </location>
    <ligand>
        <name>substrate</name>
    </ligand>
</feature>
<comment type="cofactor">
    <cofactor evidence="6">
        <name>Co(2+)</name>
        <dbReference type="ChEBI" id="CHEBI:48828"/>
    </cofactor>
    <cofactor evidence="6">
        <name>Zn(2+)</name>
        <dbReference type="ChEBI" id="CHEBI:29105"/>
    </cofactor>
    <cofactor evidence="6">
        <name>Mn(2+)</name>
        <dbReference type="ChEBI" id="CHEBI:29035"/>
    </cofactor>
    <cofactor evidence="6">
        <name>Fe(2+)</name>
        <dbReference type="ChEBI" id="CHEBI:29033"/>
    </cofactor>
    <text evidence="6">Binds 2 divalent metal cations per subunit. Has a high-affinity and a low affinity metal-binding site. The true nature of the physiological cofactor is under debate. The enzyme is active with cobalt, zinc, manganese or divalent iron ions. Most likely, methionine aminopeptidases function as mononuclear Fe(2+)-metalloproteases under physiological conditions, and the catalytically relevant metal-binding site has been assigned to the histidine-containing high-affinity site.</text>
</comment>
<name>A0A0M3BWC3_ACIPI</name>
<evidence type="ECO:0000256" key="6">
    <source>
        <dbReference type="HAMAP-Rule" id="MF_01974"/>
    </source>
</evidence>
<evidence type="ECO:0000256" key="4">
    <source>
        <dbReference type="ARBA" id="ARBA00022723"/>
    </source>
</evidence>
<feature type="binding site" evidence="6">
    <location>
        <position position="238"/>
    </location>
    <ligand>
        <name>a divalent metal cation</name>
        <dbReference type="ChEBI" id="CHEBI:60240"/>
        <label>2</label>
        <note>catalytic</note>
    </ligand>
</feature>
<dbReference type="Pfam" id="PF00557">
    <property type="entry name" value="Peptidase_M24"/>
    <property type="match status" value="1"/>
</dbReference>
<dbReference type="CDD" id="cd01086">
    <property type="entry name" value="MetAP1"/>
    <property type="match status" value="1"/>
</dbReference>
<dbReference type="HAMAP" id="MF_01974">
    <property type="entry name" value="MetAP_1"/>
    <property type="match status" value="1"/>
</dbReference>
<dbReference type="PANTHER" id="PTHR43330:SF27">
    <property type="entry name" value="METHIONINE AMINOPEPTIDASE"/>
    <property type="match status" value="1"/>
</dbReference>
<proteinExistence type="inferred from homology"/>
<gene>
    <name evidence="6 9" type="primary">map</name>
    <name evidence="9" type="ORF">G8E09_08220</name>
</gene>
<comment type="subunit">
    <text evidence="6">Monomer.</text>
</comment>
<keyword evidence="5 6" id="KW-0378">Hydrolase</keyword>
<dbReference type="NCBIfam" id="TIGR00500">
    <property type="entry name" value="met_pdase_I"/>
    <property type="match status" value="1"/>
</dbReference>
<evidence type="ECO:0000256" key="5">
    <source>
        <dbReference type="ARBA" id="ARBA00022801"/>
    </source>
</evidence>
<sequence>MRASTVTIKTEQDLEKLRISGRLAAQVLEMIGAYIKPGVSTEYLDNLCNDYIVNTLKVIPANVGYHGFTKTICTSVNEVVCHGIPSPNKILKDGDIINIDVAIIKDGYFGDTSRMYFVGDVNPQAKKLVDTTYEAMVAGIHAVKPGATLGDIGYAIQSVAHREGYSIVREYCGHGIGKVYHEQPNVLHYGQRGQGLVLKKGMVFTIEPMINAGRPQVKELNDGWTVITQDLSLSAQWEHMVAVTDTGFELLTPWPEGVGNYPAI</sequence>
<evidence type="ECO:0000256" key="2">
    <source>
        <dbReference type="ARBA" id="ARBA00022438"/>
    </source>
</evidence>
<feature type="domain" description="Peptidase M24" evidence="8">
    <location>
        <begin position="15"/>
        <end position="245"/>
    </location>
</feature>
<evidence type="ECO:0000313" key="10">
    <source>
        <dbReference type="Proteomes" id="UP000501692"/>
    </source>
</evidence>
<dbReference type="PANTHER" id="PTHR43330">
    <property type="entry name" value="METHIONINE AMINOPEPTIDASE"/>
    <property type="match status" value="1"/>
</dbReference>
<comment type="function">
    <text evidence="1 6">Removes the N-terminal methionine from nascent proteins. The N-terminal methionine is often cleaved when the second residue in the primary sequence is small and uncharged (Met-Ala-, Cys, Gly, Pro, Ser, Thr, or Val). Requires deformylation of the N(alpha)-formylated initiator methionine before it can be hydrolyzed.</text>
</comment>
<feature type="binding site" evidence="6">
    <location>
        <position position="82"/>
    </location>
    <ligand>
        <name>substrate</name>
    </ligand>
</feature>
<keyword evidence="3 6" id="KW-0645">Protease</keyword>
<dbReference type="GO" id="GO:0004239">
    <property type="term" value="F:initiator methionyl aminopeptidase activity"/>
    <property type="evidence" value="ECO:0007669"/>
    <property type="project" value="UniProtKB-UniRule"/>
</dbReference>
<feature type="binding site" evidence="6">
    <location>
        <position position="100"/>
    </location>
    <ligand>
        <name>a divalent metal cation</name>
        <dbReference type="ChEBI" id="CHEBI:60240"/>
        <label>1</label>
    </ligand>
</feature>
<keyword evidence="2 6" id="KW-0031">Aminopeptidase</keyword>
<feature type="binding site" evidence="6">
    <location>
        <position position="111"/>
    </location>
    <ligand>
        <name>a divalent metal cation</name>
        <dbReference type="ChEBI" id="CHEBI:60240"/>
        <label>1</label>
    </ligand>
</feature>
<organism evidence="9 10">
    <name type="scientific">Acinetobacter pittii</name>
    <name type="common">Acinetobacter genomosp. 3</name>
    <dbReference type="NCBI Taxonomy" id="48296"/>
    <lineage>
        <taxon>Bacteria</taxon>
        <taxon>Pseudomonadati</taxon>
        <taxon>Pseudomonadota</taxon>
        <taxon>Gammaproteobacteria</taxon>
        <taxon>Moraxellales</taxon>
        <taxon>Moraxellaceae</taxon>
        <taxon>Acinetobacter</taxon>
        <taxon>Acinetobacter calcoaceticus/baumannii complex</taxon>
    </lineage>
</organism>
<accession>A0A0M3BWC3</accession>
<reference evidence="9 10" key="1">
    <citation type="submission" date="2020-03" db="EMBL/GenBank/DDBJ databases">
        <authorList>
            <person name="Zhang L."/>
            <person name="Han X."/>
            <person name="Chen Y."/>
            <person name="Yu Y."/>
        </authorList>
    </citation>
    <scope>NUCLEOTIDE SEQUENCE [LARGE SCALE GENOMIC DNA]</scope>
    <source>
        <strain evidence="9 10">A1254</strain>
    </source>
</reference>
<comment type="similarity">
    <text evidence="6">Belongs to the peptidase M24A family. Methionine aminopeptidase type 1 subfamily.</text>
</comment>
<dbReference type="InterPro" id="IPR000994">
    <property type="entry name" value="Pept_M24"/>
</dbReference>
<dbReference type="PRINTS" id="PR00599">
    <property type="entry name" value="MAPEPTIDASE"/>
</dbReference>
<dbReference type="InterPro" id="IPR002467">
    <property type="entry name" value="Pept_M24A_MAP1"/>
</dbReference>
<dbReference type="GO" id="GO:0005829">
    <property type="term" value="C:cytosol"/>
    <property type="evidence" value="ECO:0007669"/>
    <property type="project" value="TreeGrafter"/>
</dbReference>
<feature type="binding site" evidence="6">
    <location>
        <position position="111"/>
    </location>
    <ligand>
        <name>a divalent metal cation</name>
        <dbReference type="ChEBI" id="CHEBI:60240"/>
        <label>2</label>
        <note>catalytic</note>
    </ligand>
</feature>
<dbReference type="EMBL" id="CP049806">
    <property type="protein sequence ID" value="QIT17700.1"/>
    <property type="molecule type" value="Genomic_DNA"/>
</dbReference>
<dbReference type="GO" id="GO:0006508">
    <property type="term" value="P:proteolysis"/>
    <property type="evidence" value="ECO:0007669"/>
    <property type="project" value="UniProtKB-KW"/>
</dbReference>
<evidence type="ECO:0000259" key="8">
    <source>
        <dbReference type="Pfam" id="PF00557"/>
    </source>
</evidence>
<dbReference type="Gene3D" id="3.90.230.10">
    <property type="entry name" value="Creatinase/methionine aminopeptidase superfamily"/>
    <property type="match status" value="1"/>
</dbReference>
<keyword evidence="4 6" id="KW-0479">Metal-binding</keyword>
<evidence type="ECO:0000256" key="1">
    <source>
        <dbReference type="ARBA" id="ARBA00002521"/>
    </source>
</evidence>
<evidence type="ECO:0000256" key="7">
    <source>
        <dbReference type="RuleBase" id="RU003653"/>
    </source>
</evidence>
<feature type="binding site" evidence="6">
    <location>
        <position position="174"/>
    </location>
    <ligand>
        <name>a divalent metal cation</name>
        <dbReference type="ChEBI" id="CHEBI:60240"/>
        <label>2</label>
        <note>catalytic</note>
    </ligand>
</feature>
<dbReference type="InterPro" id="IPR001714">
    <property type="entry name" value="Pept_M24_MAP"/>
</dbReference>
<dbReference type="Proteomes" id="UP000501692">
    <property type="component" value="Chromosome"/>
</dbReference>
<dbReference type="InterPro" id="IPR036005">
    <property type="entry name" value="Creatinase/aminopeptidase-like"/>
</dbReference>
<dbReference type="AlphaFoldDB" id="A0A0M3BWC3"/>
<comment type="catalytic activity">
    <reaction evidence="6 7">
        <text>Release of N-terminal amino acids, preferentially methionine, from peptides and arylamides.</text>
        <dbReference type="EC" id="3.4.11.18"/>
    </reaction>
</comment>
<evidence type="ECO:0000256" key="3">
    <source>
        <dbReference type="ARBA" id="ARBA00022670"/>
    </source>
</evidence>
<dbReference type="PROSITE" id="PS00680">
    <property type="entry name" value="MAP_1"/>
    <property type="match status" value="1"/>
</dbReference>
<dbReference type="RefSeq" id="WP_017400356.1">
    <property type="nucleotide sequence ID" value="NZ_CAXNYP010000010.1"/>
</dbReference>
<feature type="binding site" evidence="6">
    <location>
        <position position="238"/>
    </location>
    <ligand>
        <name>a divalent metal cation</name>
        <dbReference type="ChEBI" id="CHEBI:60240"/>
        <label>1</label>
    </ligand>
</feature>
<dbReference type="EC" id="3.4.11.18" evidence="6 7"/>
<dbReference type="SUPFAM" id="SSF55920">
    <property type="entry name" value="Creatinase/aminopeptidase"/>
    <property type="match status" value="1"/>
</dbReference>
<dbReference type="GO" id="GO:0070006">
    <property type="term" value="F:metalloaminopeptidase activity"/>
    <property type="evidence" value="ECO:0007669"/>
    <property type="project" value="UniProtKB-UniRule"/>
</dbReference>
<dbReference type="GO" id="GO:0046872">
    <property type="term" value="F:metal ion binding"/>
    <property type="evidence" value="ECO:0007669"/>
    <property type="project" value="UniProtKB-UniRule"/>
</dbReference>